<dbReference type="GeneID" id="93577116"/>
<dbReference type="Pfam" id="PF00668">
    <property type="entry name" value="Condensation"/>
    <property type="match status" value="7"/>
</dbReference>
<dbReference type="FunFam" id="3.30.559.30:FF:000010">
    <property type="entry name" value="Nonribosomal peptide synthase Pes1"/>
    <property type="match status" value="1"/>
</dbReference>
<dbReference type="SUPFAM" id="SSF47336">
    <property type="entry name" value="ACP-like"/>
    <property type="match status" value="5"/>
</dbReference>
<evidence type="ECO:0000259" key="8">
    <source>
        <dbReference type="PROSITE" id="PS50075"/>
    </source>
</evidence>
<dbReference type="InterPro" id="IPR009081">
    <property type="entry name" value="PP-bd_ACP"/>
</dbReference>
<dbReference type="InterPro" id="IPR000873">
    <property type="entry name" value="AMP-dep_synth/lig_dom"/>
</dbReference>
<comment type="pathway">
    <text evidence="1">Secondary metabolite biosynthesis.</text>
</comment>
<dbReference type="InterPro" id="IPR010071">
    <property type="entry name" value="AA_adenyl_dom"/>
</dbReference>
<dbReference type="SMART" id="SM00823">
    <property type="entry name" value="PKS_PP"/>
    <property type="match status" value="1"/>
</dbReference>
<protein>
    <recommendedName>
        <fullName evidence="8">Carrier domain-containing protein</fullName>
    </recommendedName>
</protein>
<dbReference type="InterPro" id="IPR006162">
    <property type="entry name" value="Ppantetheine_attach_site"/>
</dbReference>
<evidence type="ECO:0000256" key="2">
    <source>
        <dbReference type="ARBA" id="ARBA00022450"/>
    </source>
</evidence>
<dbReference type="InterPro" id="IPR020845">
    <property type="entry name" value="AMP-binding_CS"/>
</dbReference>
<dbReference type="GO" id="GO:0031177">
    <property type="term" value="F:phosphopantetheine binding"/>
    <property type="evidence" value="ECO:0007669"/>
    <property type="project" value="InterPro"/>
</dbReference>
<dbReference type="PROSITE" id="PS50075">
    <property type="entry name" value="CARRIER"/>
    <property type="match status" value="5"/>
</dbReference>
<dbReference type="OrthoDB" id="416786at2759"/>
<dbReference type="Gene3D" id="3.30.559.30">
    <property type="entry name" value="Nonribosomal peptide synthetase, condensation domain"/>
    <property type="match status" value="9"/>
</dbReference>
<dbReference type="FunFam" id="3.30.300.30:FF:000015">
    <property type="entry name" value="Nonribosomal peptide synthase SidD"/>
    <property type="match status" value="3"/>
</dbReference>
<dbReference type="FunFam" id="3.30.559.30:FF:000003">
    <property type="entry name" value="Nonribosomal peptide synthase SidD"/>
    <property type="match status" value="1"/>
</dbReference>
<comment type="similarity">
    <text evidence="7">Belongs to the NRP synthetase family.</text>
</comment>
<dbReference type="InterPro" id="IPR042099">
    <property type="entry name" value="ANL_N_sf"/>
</dbReference>
<evidence type="ECO:0000256" key="6">
    <source>
        <dbReference type="ARBA" id="ARBA00022737"/>
    </source>
</evidence>
<dbReference type="Gene3D" id="1.10.1200.10">
    <property type="entry name" value="ACP-like"/>
    <property type="match status" value="5"/>
</dbReference>
<keyword evidence="6" id="KW-0677">Repeat</keyword>
<dbReference type="InterPro" id="IPR036736">
    <property type="entry name" value="ACP-like_sf"/>
</dbReference>
<dbReference type="InterPro" id="IPR001242">
    <property type="entry name" value="Condensation_dom"/>
</dbReference>
<dbReference type="NCBIfam" id="NF003417">
    <property type="entry name" value="PRK04813.1"/>
    <property type="match status" value="4"/>
</dbReference>
<dbReference type="GO" id="GO:0016874">
    <property type="term" value="F:ligase activity"/>
    <property type="evidence" value="ECO:0007669"/>
    <property type="project" value="UniProtKB-KW"/>
</dbReference>
<dbReference type="FunFam" id="3.30.559.10:FF:000031">
    <property type="entry name" value="Nonribosomal peptide synthase Pes1"/>
    <property type="match status" value="1"/>
</dbReference>
<dbReference type="FunFam" id="3.40.50.12780:FF:000014">
    <property type="entry name" value="Nonribosomal peptide synthetase 1"/>
    <property type="match status" value="3"/>
</dbReference>
<dbReference type="InterPro" id="IPR023213">
    <property type="entry name" value="CAT-like_dom_sf"/>
</dbReference>
<accession>A0A1L9UQL7</accession>
<keyword evidence="2" id="KW-0596">Phosphopantetheine</keyword>
<dbReference type="FunFam" id="1.10.1200.10:FF:000024">
    <property type="entry name" value="Nonribosomal peptide synthase Pes1"/>
    <property type="match status" value="1"/>
</dbReference>
<evidence type="ECO:0000256" key="4">
    <source>
        <dbReference type="ARBA" id="ARBA00022598"/>
    </source>
</evidence>
<feature type="domain" description="Carrier" evidence="8">
    <location>
        <begin position="5561"/>
        <end position="5637"/>
    </location>
</feature>
<dbReference type="PANTHER" id="PTHR45398">
    <property type="match status" value="1"/>
</dbReference>
<evidence type="ECO:0000313" key="10">
    <source>
        <dbReference type="Proteomes" id="UP000184499"/>
    </source>
</evidence>
<dbReference type="GO" id="GO:0016740">
    <property type="term" value="F:transferase activity"/>
    <property type="evidence" value="ECO:0007669"/>
    <property type="project" value="UniProtKB-KW"/>
</dbReference>
<evidence type="ECO:0000256" key="7">
    <source>
        <dbReference type="ARBA" id="ARBA00029454"/>
    </source>
</evidence>
<dbReference type="FunFam" id="3.30.559.30:FF:000005">
    <property type="entry name" value="Nonribosomal peptide synthase Pes1"/>
    <property type="match status" value="2"/>
</dbReference>
<dbReference type="Gene3D" id="3.30.559.10">
    <property type="entry name" value="Chloramphenicol acetyltransferase-like domain"/>
    <property type="match status" value="6"/>
</dbReference>
<dbReference type="Gene3D" id="3.30.300.30">
    <property type="match status" value="4"/>
</dbReference>
<dbReference type="VEuPathDB" id="FungiDB:ASPBRDRAFT_41690"/>
<dbReference type="FunFam" id="3.30.559.30:FF:000002">
    <property type="entry name" value="Nonribosomal peptide synthase Pes1"/>
    <property type="match status" value="2"/>
</dbReference>
<dbReference type="PROSITE" id="PS00455">
    <property type="entry name" value="AMP_BINDING"/>
    <property type="match status" value="1"/>
</dbReference>
<dbReference type="FunFam" id="3.30.559.10:FF:000016">
    <property type="entry name" value="Nonribosomal peptide synthase Pes1"/>
    <property type="match status" value="2"/>
</dbReference>
<feature type="domain" description="Carrier" evidence="8">
    <location>
        <begin position="3391"/>
        <end position="3467"/>
    </location>
</feature>
<dbReference type="GO" id="GO:1904091">
    <property type="term" value="F:non-ribosomal peptide synthetase activity"/>
    <property type="evidence" value="ECO:0007669"/>
    <property type="project" value="UniProtKB-ARBA"/>
</dbReference>
<keyword evidence="10" id="KW-1185">Reference proteome</keyword>
<dbReference type="CDD" id="cd05918">
    <property type="entry name" value="A_NRPS_SidN3_like"/>
    <property type="match status" value="3"/>
</dbReference>
<name>A0A1L9UQL7_ASPBC</name>
<reference evidence="10" key="1">
    <citation type="journal article" date="2017" name="Genome Biol.">
        <title>Comparative genomics reveals high biological diversity and specific adaptations in the industrially and medically important fungal genus Aspergillus.</title>
        <authorList>
            <person name="de Vries R.P."/>
            <person name="Riley R."/>
            <person name="Wiebenga A."/>
            <person name="Aguilar-Osorio G."/>
            <person name="Amillis S."/>
            <person name="Uchima C.A."/>
            <person name="Anderluh G."/>
            <person name="Asadollahi M."/>
            <person name="Askin M."/>
            <person name="Barry K."/>
            <person name="Battaglia E."/>
            <person name="Bayram O."/>
            <person name="Benocci T."/>
            <person name="Braus-Stromeyer S.A."/>
            <person name="Caldana C."/>
            <person name="Canovas D."/>
            <person name="Cerqueira G.C."/>
            <person name="Chen F."/>
            <person name="Chen W."/>
            <person name="Choi C."/>
            <person name="Clum A."/>
            <person name="Dos Santos R.A."/>
            <person name="Damasio A.R."/>
            <person name="Diallinas G."/>
            <person name="Emri T."/>
            <person name="Fekete E."/>
            <person name="Flipphi M."/>
            <person name="Freyberg S."/>
            <person name="Gallo A."/>
            <person name="Gournas C."/>
            <person name="Habgood R."/>
            <person name="Hainaut M."/>
            <person name="Harispe M.L."/>
            <person name="Henrissat B."/>
            <person name="Hilden K.S."/>
            <person name="Hope R."/>
            <person name="Hossain A."/>
            <person name="Karabika E."/>
            <person name="Karaffa L."/>
            <person name="Karanyi Z."/>
            <person name="Krasevec N."/>
            <person name="Kuo A."/>
            <person name="Kusch H."/>
            <person name="LaButti K."/>
            <person name="Lagendijk E.L."/>
            <person name="Lapidus A."/>
            <person name="Levasseur A."/>
            <person name="Lindquist E."/>
            <person name="Lipzen A."/>
            <person name="Logrieco A.F."/>
            <person name="MacCabe A."/>
            <person name="Maekelae M.R."/>
            <person name="Malavazi I."/>
            <person name="Melin P."/>
            <person name="Meyer V."/>
            <person name="Mielnichuk N."/>
            <person name="Miskei M."/>
            <person name="Molnar A.P."/>
            <person name="Mule G."/>
            <person name="Ngan C.Y."/>
            <person name="Orejas M."/>
            <person name="Orosz E."/>
            <person name="Ouedraogo J.P."/>
            <person name="Overkamp K.M."/>
            <person name="Park H.-S."/>
            <person name="Perrone G."/>
            <person name="Piumi F."/>
            <person name="Punt P.J."/>
            <person name="Ram A.F."/>
            <person name="Ramon A."/>
            <person name="Rauscher S."/>
            <person name="Record E."/>
            <person name="Riano-Pachon D.M."/>
            <person name="Robert V."/>
            <person name="Roehrig J."/>
            <person name="Ruller R."/>
            <person name="Salamov A."/>
            <person name="Salih N.S."/>
            <person name="Samson R.A."/>
            <person name="Sandor E."/>
            <person name="Sanguinetti M."/>
            <person name="Schuetze T."/>
            <person name="Sepcic K."/>
            <person name="Shelest E."/>
            <person name="Sherlock G."/>
            <person name="Sophianopoulou V."/>
            <person name="Squina F.M."/>
            <person name="Sun H."/>
            <person name="Susca A."/>
            <person name="Todd R.B."/>
            <person name="Tsang A."/>
            <person name="Unkles S.E."/>
            <person name="van de Wiele N."/>
            <person name="van Rossen-Uffink D."/>
            <person name="Oliveira J.V."/>
            <person name="Vesth T.C."/>
            <person name="Visser J."/>
            <person name="Yu J.-H."/>
            <person name="Zhou M."/>
            <person name="Andersen M.R."/>
            <person name="Archer D.B."/>
            <person name="Baker S.E."/>
            <person name="Benoit I."/>
            <person name="Brakhage A.A."/>
            <person name="Braus G.H."/>
            <person name="Fischer R."/>
            <person name="Frisvad J.C."/>
            <person name="Goldman G.H."/>
            <person name="Houbraken J."/>
            <person name="Oakley B."/>
            <person name="Pocsi I."/>
            <person name="Scazzocchio C."/>
            <person name="Seiboth B."/>
            <person name="vanKuyk P.A."/>
            <person name="Wortman J."/>
            <person name="Dyer P.S."/>
            <person name="Grigoriev I.V."/>
        </authorList>
    </citation>
    <scope>NUCLEOTIDE SEQUENCE [LARGE SCALE GENOMIC DNA]</scope>
    <source>
        <strain evidence="10">CBS 101740 / IMI 381727 / IBT 21946</strain>
    </source>
</reference>
<dbReference type="OMA" id="YPCSRMQ"/>
<keyword evidence="3" id="KW-0597">Phosphoprotein</keyword>
<feature type="domain" description="Carrier" evidence="8">
    <location>
        <begin position="6145"/>
        <end position="6223"/>
    </location>
</feature>
<dbReference type="SUPFAM" id="SSF56801">
    <property type="entry name" value="Acetyl-CoA synthetase-like"/>
    <property type="match status" value="4"/>
</dbReference>
<dbReference type="FunFam" id="1.10.1200.10:FF:000026">
    <property type="entry name" value="Nonribosomal peptide synthase Pes1"/>
    <property type="match status" value="1"/>
</dbReference>
<evidence type="ECO:0000256" key="3">
    <source>
        <dbReference type="ARBA" id="ARBA00022553"/>
    </source>
</evidence>
<dbReference type="Gene3D" id="3.40.50.12780">
    <property type="entry name" value="N-terminal domain of ligase-like"/>
    <property type="match status" value="4"/>
</dbReference>
<keyword evidence="5" id="KW-0808">Transferase</keyword>
<dbReference type="STRING" id="767769.A0A1L9UQL7"/>
<dbReference type="FunFam" id="3.40.50.980:FF:000001">
    <property type="entry name" value="Non-ribosomal peptide synthetase"/>
    <property type="match status" value="2"/>
</dbReference>
<sequence>MAQPASCCLPKFGTRAHGPRRPASLRIRTSPSQTLQLLAAWDQSELDSLLKASWALLLHRYTGLEDICFGYQPIGVNAGARDTVPSFDTHNNIPLTFNLTITEDDSVHAILRNTKKQNDAEKCASSSSNCHSYTLCNTLLMLRNCRSVTEDSRAPPVQPALAIPLPEKCRVRLHVKVLQKDVGIFFEWWNNDMSTEHMKSVADYFEQILSRVLSAEDTAARDLNHFSDRDWSRVCKFNSTIPEAHDRCIHEVIHEQVLSRPESEAVCAWDGSLTYRDLDILSSQVAYHLHAHGVGPETCVALCFNKSKWNVVAMLGVLKAGGAFVPLDPTHPTSRLQSLVRAVKAKVMLCSRDRIRGLTGVAEMIIPLDQSTIDGISLPVEEIPQLPDVQGHNAAYVIFTSGSTGEPKGTMLEHRAYVSGAAAHAGPHHMFSTSRVLQFAAHTFDASLVEILTTLLQGGCVCIPSEEERLSDIVKVINEMNVNHAILTPSFVEFVDSSQVPGLETLILAGEAMSQGQLVTWSSALHLINAYGPTESSVAAVVNDKVTPSSDCRDIGLPVGVRCWVVDPSDHDQLVPVGCPGELLLEGPTLARCYLNNPQKTSEAFIHNPAWMRRDGMIDDKDDKRRVYKTGDLVRYNSDYGSLTYIGRKDTQVKFHGQRLELGEIENQLAADSIVKHCLAFLSKSGFSAGKLVAVISLSVHFESQSESKAAPLRLLNTAERTSIVAEVRERLSAKLPTYMIPSVWLCVEALPLLPSGKLDRKATAKWIGDMERDPYVQATSDTSLSADKGALPSSATEDKLTSIWSRVLNIPRSQIALDEGFLSLGGDSIAAITCLGYCKKQGMGLTVQEVLHSKSIKELATRVKRIDQSVVYEEQIDEPFDLSPIQKLHFMVRNEGQGHFNQSILTRLNRHIDEHDMRRAIETIIKRHSMLRSRLVKSDVEGKMRQQITEDVAGSYRWQSHSNSSRSEVDHAIANSQSCIDAFVGPVLAVDIFYENDNTRLLSLVAHHMVVDIVSWRIILEDLEDLLMNPNQPISQNGSLPFQNWCQIQANRCQEATAERAMCLPEVPAPDFAYWGLENHRTTYGDVDCETFDLDSDVTRRILTGCHESLQTEPIDLFLAALLHSFGETFKDRSLPVIYNEGHGREVWDSSIDISRTIGWFTTLYPILLSELPAKDPTDTVVRVKDLRRCVPDNGRHDFARRMLVPRADGTCRHHSPMEMSFNYVGQHRDLQRKDGLFQLMDQMAGETGRGGAAADFGEETPRFALFEISAMVVQGQLRFIFSFNRNMQHQGGIRDWVNCCGTLLASLAERLQTLPSRPTLSSFPMLTLTYTELDALVSKKLPDAGIDGLANVEDIYPCSRMQQGILLSRSRDSSLYAVHDTFEISGPGSTPDINRLTFAWQKVVDRHAMLRTIFLEGLSSRDLHCQVVLKTFGSRPTYLTCANESEVLPTFDRQQPMSYDENVPPHRLTICQTDSGKLFCRLELSHVAMDGASISIILRDLQLAYQGKLEDAKPKFNEYIRYLREVPRDSSLDYWRNYLSEARPCHFPVLNDGKGAERQLRTKRLGGVPFKELRNICDRNGLTLPTAFSAAWGLTVRSFCESDDISFTYLASLRDVSVEGIESVVGPVINTLTCRIQFPKGASLKEILAKVQQDNLENLPHRHISLTEIQQALELPASLANSGISYRKLPNQNALSSEEIQFSEVGTIHDPAESPIFVNVEATEDDARIDLNYWTDHLSDGQAENVANTFLRSVENIVHHFEDDAHSIDNFSDAKRHSLTLWNSGIPESVNKCVHTILDEASKSQPHAIAVSAWDGNLTYAKLNEMSSLLATYLTTLGVGPGTIVPLDLVRSSWQIVAILAVMKTGGVCVPVDRARLPQPFEVWLLDNEIQVALASPSQVQTLEGAVPYAISVESSLFGYLPESDAVSCSPVQPDSDGYIVFSAQSPKRIRLDHRAMTTRATMFASGLGLTARTKMLQTAPYTSDMFLQEVFGTLLCGGTICISSDEGLTDLPKAIKTMQANCISITPSTAMTLSFTDDLELEVLALWGEHPTKKLLATLPEGVQVHAFYGTPECSSSCIRSSKLDQRDELPIIGTGSGCKSWLVNPSDHNVLVPIGCVGELLIESPSLSRGYYQDEELTQQYFVEDPLWRPVHEPQSAEGSDKNIDARKPSYRLFKTGDLARYNSDGTLVYIGKKDRGLHWQRQMAAIHVEEQIASLSIFNGRYAVEEISKGNDNPREPSLAVFFSDDTTGSASSEDHYKPIAQLTPELYDSMLRLYTKLSSSLPASEVPSIYFPTSSIPLNSFGKLDRRLLRTAARDLPESLLSKYDIKSFDKFWKRQLDRLVVSPVFPSSGSSSSLRSTSVIRQATQTMPMVWCDTLRSMTESTRCAILSAWALTIRGYTSFHDVVFGEWLSDAESVFTERQGNHAETATIVPRRFQFDDAWTVAELISKVKIQLESAKPYQWAGLSHIQNLNADTARACDFKNLISITDNRGHGPRPLSTQQQDINLPHYPLLIDCVLEDAALKLVISYDDSTLTAAQTERLAAQFFDCVEILNSESSMSKTIGILSRDNMDFCSFRHDVAYWRNYLEDVEACLFPTLRANAAQDTYVETQLILENTENLHIFCESARVSKSSLLQLVWGLVLRCYTGLEDVCFGYHISGTSNRSAKPGVADKTAVSGTFPCRMSLKEELKVAEILRQRLHGLNQMLQHQLPWVEVQQELEYGDSDIFNTVFTCSEQSSDASTVAVLAGLEPSKYLITVNATLAGSSGAVRFGYQTKNFSEVDMEGVLDCFKNVLEQLLQSPLSNPSVGEIDFVSELSCQKISEWNSELPVRPVLCAHELIQQQALDRASAPAICSWDGDFTHAQLDRLSTLLANQLILLGVKPEVFVALCFEKSAWAVVAQVAVLKAGGAFASLDPTHPEVRLQGMVDDLGAQVILCSETHYKKASSLCGRALVVSDSALQQLHHPSSTAPVQGVTVSADNAAYAIFTSGTTGKPKVTVLEHVGLTLACTELSKALFINSETRALQFSSYTFDVSILEIIVVLAVGGCVCIPSEDERLNNLSGAIRRMNANFMSCTPSIVNTMDPNAVPSLRTIISGGEKMTASHFERWTGRCVANAYGPSEATIAFTASTKYDQTGVRLTDDYGSIGTAFCGRTWIVDPQDHNRLVPIGAPGELVLEGCTVARGYLNNDEKTKAVFIQNPEWTQREGLQHILRRKERMYRTGDLVRYNSDGSIAFISRIDTQVKLNGVRIELEEVEQQCINNMSEDTQVAVEVVTPEAKTISKCLAAFFTVDKHQMNEAENDELILPMSESVVDMVKKLHGYLSASLPLAMVPKLYFPVRRLPLGSTGKTDRKALRAMVDTFTKESLRPYVIFNVGTEESSDVGTEGTEGILKTLWEEVLNLAPGSISAEDNFFGLGGDSFSAMKLVVAAASQEISLAVADIYRTPIFRDMAKKCGAGEVKSGLPIVPPFSMLPDSIPHEDILEEVSGQCGVSTERIADIYPCSPVQEGLLTLSIKQPGAYVARPVFQLAEGADLEKFKSAWQKVVDEMDILRTRIVHTESANFVQAVITEVPISWELATELDDLTNDSIDLAQNNGGLLTGYAIVESGPSRWFVWTIHHALYDGWSISQILQRVEEIYTGSKPSSTLPYKLFINHLVQQEEHSSDQFWKTHLAALSSSPFPQNKPSPDAIRIGNRHCSSLEISRAPSGPKLTVPEMIRAAWALIVSVHTGSGDVCFAETLMGRNIDMPGAMEVAGPLLTTVPIRMAVDNGLSIIQYLDNVRQLTTMMLPHQHSGLQRIRKLSSDTALACESQNLLVIQSEHANSNTSIWEQKNNLTEGEFFTHPIVVECKVGDSQVAVTLHHDELVFDSWQAKMLIEQFTFVLGQLLSISNEDSRKIGELEISSPRDKEEIAAWNERSLTCIDRCVHHIIEEKASLRPQAQAVCSWDGQLTYQELYQLASSFAAYLKTRGVGPETVIPICMDKSMWAIVTILGVLIAGGAYVPLDPAHPTSRHKEILSEVEARVVLCSPKYQNRYSGSVKAIIPVSRETIKAYCALKATTTKANNSATPENVAFAIFTSGSTGRAKGIIINHKALASSGMAFGPMVHLNENSRAFQFASLTFDAAVMETLVTLMHGGCVCIPSEDERLNDVAGAIRRMNVSWSFLTPSIASIIEPSSVPSLKDLVCGGEKMSREVITKWAHRVNLMNGYGPTETTIFAVINTDVAANPDPACIGHGIPCTLTWVVDADDHNKLTPLGAVGELALEGPALAREYLKNPKKTAEAFVDEPEWTRAFPSAFPSPRRIYKTGDLVRYNSDGSIQYIGRKDHQVKLHGQRMELGEIEHRLYEDPRVRHAVVLLPTTGPLKQRLVAVMSLNSVTSERSIISDNVCELIDRAGSTRSAYQELVAIQKSLETQLPIYMIPQAWALIKQLPMLVSGKLDRKRITAWLENVDDTTYDRIMEDYDNIKRGDVEQEEEKEDDQETSVKLLQEVFSQVLNLPSHKVDLDRSFVSLGGDSITGMAVISRARKHGITLTLHNVLQSKSIKELALAAQTSVKSVRREEKPHEYFELSPIQRLFVQTATSFRDTSRFNQSMTVRVTRKVEPKRMQSAIKAVVEQHSMFRARLFKSRDGRWKQKIGDDVDASYRFRHHMVESENAILPKIAESQRSLDVQHGPIVAADLFQVRGGTTILFLVASHLCVDMVSWRIILQDIQDFLEAGPLSTEKPLSFQAWCNLQLEESKKQTGRFQLPFSIQPPDLSYWGMEQSQNLYGDVKMEGFTLDAAATTQILAACHKILRTEAIEVILSAVIHSFRRTFTDREMPTIYNEGHGREAWDSSIDLSRTVGWFTTMCPLHVGDGSDLLDTLKRVKDTRRHLSSKSRSYFAESLLHPEGKDGDNFSIPLEILFNYLGQLQQLERDDSLFQHYGEAFNAETFEMAGDMGSKTPRFALFEISALIIKDKLQLSFTYNKHMQKEHRIKGWISECKQVLEHMSRFESFTPEPTLSDCPLLPITYDGLNSMVKRTFPKIGIDSWGQVEEVYPCSPVQEGILLSQLRDPEEYLFHVVFEVHPSEGKVDVSKLRKAWSVVVSRHPVLRSVFIDSNYKGGSFDQVVVKSLDDEVIEFQCPESDAMGTLEEIKLRDINAERSMKLPHQMTLCKTASGRVLFKIEMNHAIIDGGSVDLLLRDLALAYSDQLSAGAGPLFSDYIKYIREQSQGEAVAHWVKYLSGVRPCHLLLSSKKGGSHQLGERMISFERFPELQKFCEENSVTLANLTLCAWAIVLQNCTGSDDVCFGYPSAGRDSPVTGIQDAVGIFINMLCCRVKFSPGHTLLEIAKKVQDDFVKNVPHQHCSLAQIQHELGMHGQTLFNSTLSIQNRSANKGTGKLPLEFEAKKAHDPTEYPVTVNVETTKGKEGVLLRYWSNAVTEAQAKELAEAVTQVFTCFIEEPSRLVSSLNLLNKLPRNHSQHTNREPIILDQLIDSQVLQKLIDDRVNEIIGQMLKEGKLAIPLSKSQKKYSNDSLHLKMVEASFQEDPIVDEKELANSTPSLTDDGRSSSENDRRLWDLWKSTLGLSSDTIQYRSSFFKLGGDSITAMKMVSAAREEGLQMTVADVFNNPIFEDMLATITPSSSPTSNADTQCANNIEKLLEVDDALPDATPPQDISVLRPMQLDAMSLLDVICPKIGVFKGGIADVLPVTDFQSMSIAATLFGSRWMLNYFFLDGSGPLDLRRMRESFLRVVDAFDILRTVFVCHRGQFFQVVLRKIRPDIFVHETEQSLDEYTDSLQKRDREQDPRQGEQYVQFYIVKKKKSDQHRILIRMSHAQFDGVCLPKIMNAIKLGYEGSTLPPVFSFSNYMRMLPGNITPAHYHHWSTILKGSKMTDIIRRTQPNTFMHIGAFAEQKKTIMIPSTAIGNVTLATVMQSAWAVTLAKLTAQSDVVFGLTVNGRNASVPGIETTVGPCLNILPIRVKFREHWTGLDLFRYLQDQQIANMPYESLGFREIIRNCTDWPDSTYFTTSVFHQNVEYEGQMHLDGNSYRMGGVGVLDNFTDLTLASKSCGQEKLDVSIGYSLKGPIPATFIAKALNMVCETVQSLIANPSVPLASPATIRSLPSQVICEAPRASDMPFLSSNLNSQKMSEIVIHSDILTRSWQQVLPRRTDNTQYQLDASFFDLGGDIMNVAQLVWILGEEGFSVRLEDLLEHHTFLGMMAVMAMHHKPELNGSMAVTMAEESAKDMRMTMTKSNSWSSLGKAMTLAKRFTRWGAVAARK</sequence>
<dbReference type="EMBL" id="KV878682">
    <property type="protein sequence ID" value="OJJ73922.1"/>
    <property type="molecule type" value="Genomic_DNA"/>
</dbReference>
<dbReference type="FunFam" id="3.30.559.10:FF:000037">
    <property type="entry name" value="Nonribosomal peptide synthase Pes1"/>
    <property type="match status" value="1"/>
</dbReference>
<dbReference type="GO" id="GO:0019748">
    <property type="term" value="P:secondary metabolic process"/>
    <property type="evidence" value="ECO:0007669"/>
    <property type="project" value="UniProtKB-ARBA"/>
</dbReference>
<dbReference type="Pfam" id="PF00550">
    <property type="entry name" value="PP-binding"/>
    <property type="match status" value="5"/>
</dbReference>
<proteinExistence type="inferred from homology"/>
<evidence type="ECO:0000256" key="1">
    <source>
        <dbReference type="ARBA" id="ARBA00005179"/>
    </source>
</evidence>
<dbReference type="RefSeq" id="XP_067481170.1">
    <property type="nucleotide sequence ID" value="XM_067624628.1"/>
</dbReference>
<dbReference type="PANTHER" id="PTHR45398:SF1">
    <property type="entry name" value="ENZYME, PUTATIVE (JCVI)-RELATED"/>
    <property type="match status" value="1"/>
</dbReference>
<dbReference type="FunFam" id="3.30.559.10:FF:000017">
    <property type="entry name" value="Nonribosomal peptide synthase Pes1"/>
    <property type="match status" value="2"/>
</dbReference>
<organism evidence="9 10">
    <name type="scientific">Aspergillus brasiliensis (strain CBS 101740 / IMI 381727 / IBT 21946)</name>
    <dbReference type="NCBI Taxonomy" id="767769"/>
    <lineage>
        <taxon>Eukaryota</taxon>
        <taxon>Fungi</taxon>
        <taxon>Dikarya</taxon>
        <taxon>Ascomycota</taxon>
        <taxon>Pezizomycotina</taxon>
        <taxon>Eurotiomycetes</taxon>
        <taxon>Eurotiomycetidae</taxon>
        <taxon>Eurotiales</taxon>
        <taxon>Aspergillaceae</taxon>
        <taxon>Aspergillus</taxon>
        <taxon>Aspergillus subgen. Circumdati</taxon>
    </lineage>
</organism>
<keyword evidence="4" id="KW-0436">Ligase</keyword>
<evidence type="ECO:0000256" key="5">
    <source>
        <dbReference type="ARBA" id="ARBA00022679"/>
    </source>
</evidence>
<dbReference type="InterPro" id="IPR045851">
    <property type="entry name" value="AMP-bd_C_sf"/>
</dbReference>
<dbReference type="SUPFAM" id="SSF52777">
    <property type="entry name" value="CoA-dependent acyltransferases"/>
    <property type="match status" value="15"/>
</dbReference>
<dbReference type="Proteomes" id="UP000184499">
    <property type="component" value="Unassembled WGS sequence"/>
</dbReference>
<dbReference type="NCBIfam" id="TIGR01733">
    <property type="entry name" value="AA-adenyl-dom"/>
    <property type="match status" value="3"/>
</dbReference>
<gene>
    <name evidence="9" type="ORF">ASPBRDRAFT_41690</name>
</gene>
<dbReference type="Pfam" id="PF00501">
    <property type="entry name" value="AMP-binding"/>
    <property type="match status" value="4"/>
</dbReference>
<dbReference type="InterPro" id="IPR020806">
    <property type="entry name" value="PKS_PP-bd"/>
</dbReference>
<dbReference type="PROSITE" id="PS00012">
    <property type="entry name" value="PHOSPHOPANTETHEINE"/>
    <property type="match status" value="2"/>
</dbReference>
<feature type="domain" description="Carrier" evidence="8">
    <location>
        <begin position="792"/>
        <end position="868"/>
    </location>
</feature>
<dbReference type="CDD" id="cd19534">
    <property type="entry name" value="E_NRPS"/>
    <property type="match status" value="2"/>
</dbReference>
<evidence type="ECO:0000313" key="9">
    <source>
        <dbReference type="EMBL" id="OJJ73922.1"/>
    </source>
</evidence>
<feature type="domain" description="Carrier" evidence="8">
    <location>
        <begin position="4488"/>
        <end position="4564"/>
    </location>
</feature>
<dbReference type="CDD" id="cd19542">
    <property type="entry name" value="CT_NRPS-like"/>
    <property type="match status" value="3"/>
</dbReference>
<dbReference type="CDD" id="cd19545">
    <property type="entry name" value="FUM14_C_NRPS-like"/>
    <property type="match status" value="1"/>
</dbReference>
<dbReference type="FunFam" id="1.10.1200.10:FF:000005">
    <property type="entry name" value="Nonribosomal peptide synthetase 1"/>
    <property type="match status" value="1"/>
</dbReference>